<keyword evidence="10" id="KW-0539">Nucleus</keyword>
<keyword evidence="15" id="KW-1185">Reference proteome</keyword>
<keyword evidence="8" id="KW-0238">DNA-binding</keyword>
<dbReference type="SMART" id="SM00349">
    <property type="entry name" value="KRAB"/>
    <property type="match status" value="1"/>
</dbReference>
<dbReference type="FunFam" id="3.30.160.60:FF:000566">
    <property type="entry name" value="zinc finger protein 133 isoform X2"/>
    <property type="match status" value="1"/>
</dbReference>
<dbReference type="Pfam" id="PF01352">
    <property type="entry name" value="KRAB"/>
    <property type="match status" value="1"/>
</dbReference>
<dbReference type="InterPro" id="IPR001909">
    <property type="entry name" value="KRAB"/>
</dbReference>
<organism evidence="14 15">
    <name type="scientific">Cnephaeus nilssonii</name>
    <name type="common">Northern bat</name>
    <name type="synonym">Eptesicus nilssonii</name>
    <dbReference type="NCBI Taxonomy" id="3371016"/>
    <lineage>
        <taxon>Eukaryota</taxon>
        <taxon>Metazoa</taxon>
        <taxon>Chordata</taxon>
        <taxon>Craniata</taxon>
        <taxon>Vertebrata</taxon>
        <taxon>Euteleostomi</taxon>
        <taxon>Mammalia</taxon>
        <taxon>Eutheria</taxon>
        <taxon>Laurasiatheria</taxon>
        <taxon>Chiroptera</taxon>
        <taxon>Yangochiroptera</taxon>
        <taxon>Vespertilionidae</taxon>
        <taxon>Cnephaeus</taxon>
    </lineage>
</organism>
<dbReference type="SMART" id="SM00355">
    <property type="entry name" value="ZnF_C2H2"/>
    <property type="match status" value="7"/>
</dbReference>
<dbReference type="FunFam" id="3.30.160.60:FF:000008">
    <property type="entry name" value="RB-associated KRAB zinc finger protein-like"/>
    <property type="match status" value="1"/>
</dbReference>
<feature type="domain" description="C2H2-type" evidence="12">
    <location>
        <begin position="325"/>
        <end position="352"/>
    </location>
</feature>
<dbReference type="Gene3D" id="6.10.140.140">
    <property type="match status" value="1"/>
</dbReference>
<evidence type="ECO:0000256" key="3">
    <source>
        <dbReference type="ARBA" id="ARBA00022723"/>
    </source>
</evidence>
<comment type="similarity">
    <text evidence="2">Belongs to the krueppel C2H2-type zinc-finger protein family.</text>
</comment>
<reference evidence="14" key="1">
    <citation type="submission" date="2023-06" db="EMBL/GenBank/DDBJ databases">
        <title>Reference genome for the Northern bat (Eptesicus nilssonii), a most northern bat species.</title>
        <authorList>
            <person name="Laine V.N."/>
            <person name="Pulliainen A.T."/>
            <person name="Lilley T.M."/>
        </authorList>
    </citation>
    <scope>NUCLEOTIDE SEQUENCE</scope>
    <source>
        <strain evidence="14">BLF_Eptnil</strain>
        <tissue evidence="14">Kidney</tissue>
    </source>
</reference>
<dbReference type="PROSITE" id="PS50157">
    <property type="entry name" value="ZINC_FINGER_C2H2_2"/>
    <property type="match status" value="7"/>
</dbReference>
<evidence type="ECO:0000259" key="13">
    <source>
        <dbReference type="PROSITE" id="PS50805"/>
    </source>
</evidence>
<dbReference type="Pfam" id="PF00096">
    <property type="entry name" value="zf-C2H2"/>
    <property type="match status" value="4"/>
</dbReference>
<dbReference type="SUPFAM" id="SSF57667">
    <property type="entry name" value="beta-beta-alpha zinc fingers"/>
    <property type="match status" value="5"/>
</dbReference>
<evidence type="ECO:0000256" key="5">
    <source>
        <dbReference type="ARBA" id="ARBA00022771"/>
    </source>
</evidence>
<feature type="domain" description="C2H2-type" evidence="12">
    <location>
        <begin position="353"/>
        <end position="380"/>
    </location>
</feature>
<dbReference type="GO" id="GO:0008270">
    <property type="term" value="F:zinc ion binding"/>
    <property type="evidence" value="ECO:0007669"/>
    <property type="project" value="UniProtKB-KW"/>
</dbReference>
<protein>
    <submittedName>
        <fullName evidence="14">Uncharacterized protein</fullName>
    </submittedName>
</protein>
<evidence type="ECO:0000256" key="9">
    <source>
        <dbReference type="ARBA" id="ARBA00023163"/>
    </source>
</evidence>
<keyword evidence="6" id="KW-0862">Zinc</keyword>
<evidence type="ECO:0000256" key="1">
    <source>
        <dbReference type="ARBA" id="ARBA00004123"/>
    </source>
</evidence>
<keyword evidence="5 11" id="KW-0863">Zinc-finger</keyword>
<sequence>MTEKEFRVMVVEFIHRMDEKINNLCKNQEEMKMWFTKSEAPKQQVVMGKRQRVGPAMLRWVQGLLSCYSWGSGLPASQTQLRPQSSKVSLMSVVNVGSFQTEDIKFEDVAIAFSQEEWELLDEAQRLLYCDMMLENFALVASVGYWHKTEDEETSSEQSVSIAAESQLLRQLQQPRSPIFVTVLKAILHLAESPAADLEQKAFLSDACVREFCFSANPHQQQRKASGEKPWKEDMDRASSVTRCSSYVSQKPFTYREVEEDFQAISGLLQHQATLSTEESHSGRESEQAVLRGKHHHEWGECKKAVFHNQNLVQQQSVYPGKGIFECHKWGKAFRQKFNLLRHRRLHAGQRPYECGDCLKSFCQSSSFIQYKRIHTGEKRSECSVCGKCFSYKSVLIQQQRVHNGEKSDYCCDCGKSFSESSALSQHQRIHTGEKPFECSDCGMSFSHRSKLIEHHRSHTGERPYECRECGKFFRHKDYLLNHDRVHTAEKPYECSDCGRCFSYQNGLIQHQRIHTGEKP</sequence>
<keyword evidence="3" id="KW-0479">Metal-binding</keyword>
<evidence type="ECO:0000256" key="4">
    <source>
        <dbReference type="ARBA" id="ARBA00022737"/>
    </source>
</evidence>
<dbReference type="Proteomes" id="UP001177744">
    <property type="component" value="Unassembled WGS sequence"/>
</dbReference>
<evidence type="ECO:0000313" key="14">
    <source>
        <dbReference type="EMBL" id="KAK1343647.1"/>
    </source>
</evidence>
<name>A0AA40I706_CNENI</name>
<keyword evidence="4" id="KW-0677">Repeat</keyword>
<comment type="caution">
    <text evidence="14">The sequence shown here is derived from an EMBL/GenBank/DDBJ whole genome shotgun (WGS) entry which is preliminary data.</text>
</comment>
<dbReference type="FunFam" id="3.30.160.60:FF:000478">
    <property type="entry name" value="Zinc finger protein 133"/>
    <property type="match status" value="1"/>
</dbReference>
<dbReference type="GO" id="GO:0000977">
    <property type="term" value="F:RNA polymerase II transcription regulatory region sequence-specific DNA binding"/>
    <property type="evidence" value="ECO:0007669"/>
    <property type="project" value="TreeGrafter"/>
</dbReference>
<keyword evidence="7" id="KW-0805">Transcription regulation</keyword>
<dbReference type="InterPro" id="IPR036051">
    <property type="entry name" value="KRAB_dom_sf"/>
</dbReference>
<keyword evidence="9" id="KW-0804">Transcription</keyword>
<feature type="domain" description="C2H2-type" evidence="12">
    <location>
        <begin position="437"/>
        <end position="464"/>
    </location>
</feature>
<dbReference type="GO" id="GO:0045892">
    <property type="term" value="P:negative regulation of DNA-templated transcription"/>
    <property type="evidence" value="ECO:0007669"/>
    <property type="project" value="UniProtKB-ARBA"/>
</dbReference>
<feature type="domain" description="C2H2-type" evidence="12">
    <location>
        <begin position="381"/>
        <end position="408"/>
    </location>
</feature>
<evidence type="ECO:0000313" key="15">
    <source>
        <dbReference type="Proteomes" id="UP001177744"/>
    </source>
</evidence>
<dbReference type="PROSITE" id="PS00028">
    <property type="entry name" value="ZINC_FINGER_C2H2_1"/>
    <property type="match status" value="4"/>
</dbReference>
<dbReference type="Gene3D" id="3.30.160.60">
    <property type="entry name" value="Classic Zinc Finger"/>
    <property type="match status" value="7"/>
</dbReference>
<dbReference type="InterPro" id="IPR036236">
    <property type="entry name" value="Znf_C2H2_sf"/>
</dbReference>
<dbReference type="FunFam" id="3.30.160.60:FF:003288">
    <property type="entry name" value="Uncharacterized protein"/>
    <property type="match status" value="1"/>
</dbReference>
<dbReference type="EMBL" id="JAULJE010000004">
    <property type="protein sequence ID" value="KAK1343647.1"/>
    <property type="molecule type" value="Genomic_DNA"/>
</dbReference>
<evidence type="ECO:0000256" key="6">
    <source>
        <dbReference type="ARBA" id="ARBA00022833"/>
    </source>
</evidence>
<proteinExistence type="inferred from homology"/>
<evidence type="ECO:0000256" key="7">
    <source>
        <dbReference type="ARBA" id="ARBA00023015"/>
    </source>
</evidence>
<dbReference type="AlphaFoldDB" id="A0AA40I706"/>
<feature type="domain" description="C2H2-type" evidence="12">
    <location>
        <begin position="465"/>
        <end position="492"/>
    </location>
</feature>
<dbReference type="GO" id="GO:0005634">
    <property type="term" value="C:nucleus"/>
    <property type="evidence" value="ECO:0007669"/>
    <property type="project" value="UniProtKB-SubCell"/>
</dbReference>
<feature type="domain" description="KRAB" evidence="13">
    <location>
        <begin position="104"/>
        <end position="191"/>
    </location>
</feature>
<accession>A0AA40I706</accession>
<dbReference type="InterPro" id="IPR013087">
    <property type="entry name" value="Znf_C2H2_type"/>
</dbReference>
<dbReference type="PROSITE" id="PS50805">
    <property type="entry name" value="KRAB"/>
    <property type="match status" value="1"/>
</dbReference>
<dbReference type="PANTHER" id="PTHR24381">
    <property type="entry name" value="ZINC FINGER PROTEIN"/>
    <property type="match status" value="1"/>
</dbReference>
<dbReference type="GO" id="GO:0000981">
    <property type="term" value="F:DNA-binding transcription factor activity, RNA polymerase II-specific"/>
    <property type="evidence" value="ECO:0007669"/>
    <property type="project" value="TreeGrafter"/>
</dbReference>
<dbReference type="CDD" id="cd07765">
    <property type="entry name" value="KRAB_A-box"/>
    <property type="match status" value="1"/>
</dbReference>
<dbReference type="SUPFAM" id="SSF109640">
    <property type="entry name" value="KRAB domain (Kruppel-associated box)"/>
    <property type="match status" value="1"/>
</dbReference>
<gene>
    <name evidence="14" type="ORF">QTO34_014199</name>
</gene>
<dbReference type="FunFam" id="3.30.160.60:FF:000281">
    <property type="entry name" value="Zinc finger protein 558 isoform X1"/>
    <property type="match status" value="1"/>
</dbReference>
<feature type="domain" description="C2H2-type" evidence="12">
    <location>
        <begin position="409"/>
        <end position="436"/>
    </location>
</feature>
<dbReference type="PANTHER" id="PTHR24381:SF410">
    <property type="entry name" value="ZINC FINGER PROTEIN 3"/>
    <property type="match status" value="1"/>
</dbReference>
<comment type="subcellular location">
    <subcellularLocation>
        <location evidence="1">Nucleus</location>
    </subcellularLocation>
</comment>
<feature type="domain" description="C2H2-type" evidence="12">
    <location>
        <begin position="493"/>
        <end position="520"/>
    </location>
</feature>
<evidence type="ECO:0000256" key="11">
    <source>
        <dbReference type="PROSITE-ProRule" id="PRU00042"/>
    </source>
</evidence>
<dbReference type="FunFam" id="3.30.160.60:FF:000688">
    <property type="entry name" value="zinc finger protein 197 isoform X1"/>
    <property type="match status" value="1"/>
</dbReference>
<dbReference type="FunFam" id="3.30.160.60:FF:000012">
    <property type="entry name" value="RB-associated KRAB zinc finger protein-like"/>
    <property type="match status" value="1"/>
</dbReference>
<evidence type="ECO:0000256" key="10">
    <source>
        <dbReference type="ARBA" id="ARBA00023242"/>
    </source>
</evidence>
<evidence type="ECO:0000259" key="12">
    <source>
        <dbReference type="PROSITE" id="PS50157"/>
    </source>
</evidence>
<evidence type="ECO:0000256" key="8">
    <source>
        <dbReference type="ARBA" id="ARBA00023125"/>
    </source>
</evidence>
<evidence type="ECO:0000256" key="2">
    <source>
        <dbReference type="ARBA" id="ARBA00006991"/>
    </source>
</evidence>